<proteinExistence type="inferred from homology"/>
<keyword evidence="4" id="KW-1185">Reference proteome</keyword>
<dbReference type="PANTHER" id="PTHR47505">
    <property type="entry name" value="DNA UTILIZATION PROTEIN YHGH"/>
    <property type="match status" value="1"/>
</dbReference>
<dbReference type="PANTHER" id="PTHR47505:SF1">
    <property type="entry name" value="DNA UTILIZATION PROTEIN YHGH"/>
    <property type="match status" value="1"/>
</dbReference>
<dbReference type="Gene3D" id="3.40.50.2020">
    <property type="match status" value="1"/>
</dbReference>
<feature type="domain" description="Phosphoribosyltransferase" evidence="2">
    <location>
        <begin position="137"/>
        <end position="227"/>
    </location>
</feature>
<comment type="similarity">
    <text evidence="1">Belongs to the ComF/GntX family.</text>
</comment>
<organism evidence="3 4">
    <name type="scientific">Ectobacillus antri</name>
    <dbReference type="NCBI Taxonomy" id="2486280"/>
    <lineage>
        <taxon>Bacteria</taxon>
        <taxon>Bacillati</taxon>
        <taxon>Bacillota</taxon>
        <taxon>Bacilli</taxon>
        <taxon>Bacillales</taxon>
        <taxon>Bacillaceae</taxon>
        <taxon>Ectobacillus</taxon>
    </lineage>
</organism>
<dbReference type="CDD" id="cd06223">
    <property type="entry name" value="PRTases_typeI"/>
    <property type="match status" value="1"/>
</dbReference>
<dbReference type="InterPro" id="IPR051910">
    <property type="entry name" value="ComF/GntX_DNA_util-trans"/>
</dbReference>
<dbReference type="RefSeq" id="WP_278018209.1">
    <property type="nucleotide sequence ID" value="NZ_JARRRY010000006.1"/>
</dbReference>
<dbReference type="EMBL" id="JARULN010000021">
    <property type="protein sequence ID" value="MDG5755192.1"/>
    <property type="molecule type" value="Genomic_DNA"/>
</dbReference>
<sequence length="228" mass="26315">MNCLICFDELQVGDTWFSFLLPTYTKAVCAHCDQTLQRIQGVLCMCCGRMQATSSSESEVMCEDCRTWRRLADPLRCNRSLYIYNDEMKRHMNRFKFRGDVAIATAFGPELRALFWHSFRDYTPVPIPLSAERLKERGFNQSEVLADLLQVPFQPLLARRHTEKQSKKSKWERMNTENPFFLSNEVVRGKKYVLIDDIYTTGVTLRQAASILCKYGAVEVAALTLCRG</sequence>
<reference evidence="3 4" key="1">
    <citation type="submission" date="2023-04" db="EMBL/GenBank/DDBJ databases">
        <title>Ectobacillus antri isolated from activated sludge.</title>
        <authorList>
            <person name="Yan P."/>
            <person name="Liu X."/>
        </authorList>
    </citation>
    <scope>NUCLEOTIDE SEQUENCE [LARGE SCALE GENOMIC DNA]</scope>
    <source>
        <strain evidence="3 4">C18H</strain>
    </source>
</reference>
<evidence type="ECO:0000313" key="4">
    <source>
        <dbReference type="Proteomes" id="UP001218246"/>
    </source>
</evidence>
<evidence type="ECO:0000313" key="3">
    <source>
        <dbReference type="EMBL" id="MDG5755192.1"/>
    </source>
</evidence>
<dbReference type="SUPFAM" id="SSF53271">
    <property type="entry name" value="PRTase-like"/>
    <property type="match status" value="1"/>
</dbReference>
<dbReference type="InterPro" id="IPR000836">
    <property type="entry name" value="PRTase_dom"/>
</dbReference>
<gene>
    <name evidence="3" type="ORF">P6P90_14710</name>
</gene>
<dbReference type="Proteomes" id="UP001218246">
    <property type="component" value="Unassembled WGS sequence"/>
</dbReference>
<name>A0ABT6H777_9BACI</name>
<evidence type="ECO:0000259" key="2">
    <source>
        <dbReference type="Pfam" id="PF00156"/>
    </source>
</evidence>
<comment type="caution">
    <text evidence="3">The sequence shown here is derived from an EMBL/GenBank/DDBJ whole genome shotgun (WGS) entry which is preliminary data.</text>
</comment>
<protein>
    <submittedName>
        <fullName evidence="3">ComF family protein</fullName>
    </submittedName>
</protein>
<evidence type="ECO:0000256" key="1">
    <source>
        <dbReference type="ARBA" id="ARBA00008007"/>
    </source>
</evidence>
<accession>A0ABT6H777</accession>
<dbReference type="Pfam" id="PF00156">
    <property type="entry name" value="Pribosyltran"/>
    <property type="match status" value="1"/>
</dbReference>
<dbReference type="InterPro" id="IPR029057">
    <property type="entry name" value="PRTase-like"/>
</dbReference>